<name>A0AAE3H488_9BACT</name>
<evidence type="ECO:0000313" key="1">
    <source>
        <dbReference type="EMBL" id="MCP9762630.1"/>
    </source>
</evidence>
<dbReference type="EMBL" id="RJUF01000012">
    <property type="protein sequence ID" value="MCP9762630.1"/>
    <property type="molecule type" value="Genomic_DNA"/>
</dbReference>
<reference evidence="1 2" key="1">
    <citation type="submission" date="2018-11" db="EMBL/GenBank/DDBJ databases">
        <title>Novel bacteria species description.</title>
        <authorList>
            <person name="Han J.-H."/>
        </authorList>
    </citation>
    <scope>NUCLEOTIDE SEQUENCE [LARGE SCALE GENOMIC DNA]</scope>
    <source>
        <strain evidence="1 2">KCTC23259</strain>
    </source>
</reference>
<evidence type="ECO:0000313" key="2">
    <source>
        <dbReference type="Proteomes" id="UP001204144"/>
    </source>
</evidence>
<sequence length="131" mass="15556">MRHIGANLYVNNDTVEIIDFLVDNNLLPKPVQKTFSVVSQLGMDLDLVMYNPDAEENKFLHYKFVDFASNSDALKYLISMFRNLATENYNVYTPAQKKLEEYLYMLPTYRALFGYKFNEDNELYQQKNYEY</sequence>
<dbReference type="RefSeq" id="WP_255036401.1">
    <property type="nucleotide sequence ID" value="NZ_RJUF01000012.1"/>
</dbReference>
<proteinExistence type="predicted"/>
<protein>
    <submittedName>
        <fullName evidence="1">Uncharacterized protein</fullName>
    </submittedName>
</protein>
<dbReference type="Proteomes" id="UP001204144">
    <property type="component" value="Unassembled WGS sequence"/>
</dbReference>
<keyword evidence="2" id="KW-1185">Reference proteome</keyword>
<comment type="caution">
    <text evidence="1">The sequence shown here is derived from an EMBL/GenBank/DDBJ whole genome shotgun (WGS) entry which is preliminary data.</text>
</comment>
<dbReference type="AlphaFoldDB" id="A0AAE3H488"/>
<accession>A0AAE3H488</accession>
<gene>
    <name evidence="1" type="ORF">EGI31_06655</name>
</gene>
<organism evidence="1 2">
    <name type="scientific">Lacihabitans soyangensis</name>
    <dbReference type="NCBI Taxonomy" id="869394"/>
    <lineage>
        <taxon>Bacteria</taxon>
        <taxon>Pseudomonadati</taxon>
        <taxon>Bacteroidota</taxon>
        <taxon>Cytophagia</taxon>
        <taxon>Cytophagales</taxon>
        <taxon>Leadbetterellaceae</taxon>
        <taxon>Lacihabitans</taxon>
    </lineage>
</organism>